<protein>
    <recommendedName>
        <fullName evidence="5">UvrD-like helicase ATP-binding domain-containing protein</fullName>
    </recommendedName>
</protein>
<dbReference type="GO" id="GO:0016787">
    <property type="term" value="F:hydrolase activity"/>
    <property type="evidence" value="ECO:0007669"/>
    <property type="project" value="UniProtKB-KW"/>
</dbReference>
<gene>
    <name evidence="6" type="ORF">C095_03595</name>
</gene>
<evidence type="ECO:0000313" key="7">
    <source>
        <dbReference type="Proteomes" id="UP000031184"/>
    </source>
</evidence>
<dbReference type="InterPro" id="IPR027417">
    <property type="entry name" value="P-loop_NTPase"/>
</dbReference>
<organism evidence="6 7">
    <name type="scientific">Fusobacterium necrophorum subsp. funduliforme B35</name>
    <dbReference type="NCBI Taxonomy" id="1226633"/>
    <lineage>
        <taxon>Bacteria</taxon>
        <taxon>Fusobacteriati</taxon>
        <taxon>Fusobacteriota</taxon>
        <taxon>Fusobacteriia</taxon>
        <taxon>Fusobacteriales</taxon>
        <taxon>Fusobacteriaceae</taxon>
        <taxon>Fusobacterium</taxon>
    </lineage>
</organism>
<name>A0A0B4EY41_9FUSO</name>
<dbReference type="PATRIC" id="fig|1226633.4.peg.722"/>
<dbReference type="InterPro" id="IPR014016">
    <property type="entry name" value="UvrD-like_ATP-bd"/>
</dbReference>
<evidence type="ECO:0000256" key="1">
    <source>
        <dbReference type="ARBA" id="ARBA00022741"/>
    </source>
</evidence>
<dbReference type="SUPFAM" id="SSF52540">
    <property type="entry name" value="P-loop containing nucleoside triphosphate hydrolases"/>
    <property type="match status" value="1"/>
</dbReference>
<dbReference type="GO" id="GO:0005829">
    <property type="term" value="C:cytosol"/>
    <property type="evidence" value="ECO:0007669"/>
    <property type="project" value="TreeGrafter"/>
</dbReference>
<dbReference type="AlphaFoldDB" id="A0A0B4EY41"/>
<evidence type="ECO:0000256" key="3">
    <source>
        <dbReference type="ARBA" id="ARBA00022806"/>
    </source>
</evidence>
<reference evidence="6 7" key="1">
    <citation type="submission" date="2013-08" db="EMBL/GenBank/DDBJ databases">
        <title>An opportunistic ruminal bacterium that causes liver abscesses in cattle.</title>
        <authorList>
            <person name="Benahmed F.H."/>
            <person name="Rasmussen M."/>
            <person name="Harbottle H."/>
            <person name="Soppet D."/>
            <person name="Nagaraja T.G."/>
            <person name="Davidson M."/>
        </authorList>
    </citation>
    <scope>NUCLEOTIDE SEQUENCE [LARGE SCALE GENOMIC DNA]</scope>
    <source>
        <strain evidence="6 7">B35</strain>
    </source>
</reference>
<keyword evidence="4" id="KW-0067">ATP-binding</keyword>
<dbReference type="GO" id="GO:0005524">
    <property type="term" value="F:ATP binding"/>
    <property type="evidence" value="ECO:0007669"/>
    <property type="project" value="UniProtKB-KW"/>
</dbReference>
<evidence type="ECO:0000256" key="2">
    <source>
        <dbReference type="ARBA" id="ARBA00022801"/>
    </source>
</evidence>
<keyword evidence="1" id="KW-0547">Nucleotide-binding</keyword>
<keyword evidence="2" id="KW-0378">Hydrolase</keyword>
<dbReference type="EMBL" id="AUZI01000011">
    <property type="protein sequence ID" value="KID49874.1"/>
    <property type="molecule type" value="Genomic_DNA"/>
</dbReference>
<keyword evidence="3" id="KW-0347">Helicase</keyword>
<proteinExistence type="predicted"/>
<dbReference type="GO" id="GO:0043138">
    <property type="term" value="F:3'-5' DNA helicase activity"/>
    <property type="evidence" value="ECO:0007669"/>
    <property type="project" value="TreeGrafter"/>
</dbReference>
<dbReference type="PANTHER" id="PTHR11070:SF2">
    <property type="entry name" value="ATP-DEPENDENT DNA HELICASE SRS2"/>
    <property type="match status" value="1"/>
</dbReference>
<dbReference type="Pfam" id="PF00580">
    <property type="entry name" value="UvrD-helicase"/>
    <property type="match status" value="1"/>
</dbReference>
<comment type="caution">
    <text evidence="6">The sequence shown here is derived from an EMBL/GenBank/DDBJ whole genome shotgun (WGS) entry which is preliminary data.</text>
</comment>
<dbReference type="Proteomes" id="UP000031184">
    <property type="component" value="Unassembled WGS sequence"/>
</dbReference>
<dbReference type="PANTHER" id="PTHR11070">
    <property type="entry name" value="UVRD / RECB / PCRA DNA HELICASE FAMILY MEMBER"/>
    <property type="match status" value="1"/>
</dbReference>
<dbReference type="GO" id="GO:0000725">
    <property type="term" value="P:recombinational repair"/>
    <property type="evidence" value="ECO:0007669"/>
    <property type="project" value="TreeGrafter"/>
</dbReference>
<dbReference type="InterPro" id="IPR000212">
    <property type="entry name" value="DNA_helicase_UvrD/REP"/>
</dbReference>
<feature type="domain" description="UvrD-like helicase ATP-binding" evidence="5">
    <location>
        <begin position="1"/>
        <end position="27"/>
    </location>
</feature>
<accession>A0A0B4EY41</accession>
<dbReference type="GO" id="GO:0003677">
    <property type="term" value="F:DNA binding"/>
    <property type="evidence" value="ECO:0007669"/>
    <property type="project" value="InterPro"/>
</dbReference>
<evidence type="ECO:0000313" key="6">
    <source>
        <dbReference type="EMBL" id="KID49874.1"/>
    </source>
</evidence>
<dbReference type="GO" id="GO:0033202">
    <property type="term" value="C:DNA helicase complex"/>
    <property type="evidence" value="ECO:0007669"/>
    <property type="project" value="TreeGrafter"/>
</dbReference>
<sequence>MVGDEDQAIYRFRGASVENILRFPQVFEEDCETVYLEKNYRSTEEIVYLCNQWMKRIEWQGERFDKQMYSARYESIERKSVFRISGSPHPRKRKELIFLAAGVDKEKKSGRL</sequence>
<evidence type="ECO:0000256" key="4">
    <source>
        <dbReference type="ARBA" id="ARBA00022840"/>
    </source>
</evidence>
<evidence type="ECO:0000259" key="5">
    <source>
        <dbReference type="Pfam" id="PF00580"/>
    </source>
</evidence>
<dbReference type="Gene3D" id="3.40.50.300">
    <property type="entry name" value="P-loop containing nucleotide triphosphate hydrolases"/>
    <property type="match status" value="1"/>
</dbReference>